<dbReference type="PRINTS" id="PR00364">
    <property type="entry name" value="DISEASERSIST"/>
</dbReference>
<dbReference type="GO" id="GO:0005524">
    <property type="term" value="F:ATP binding"/>
    <property type="evidence" value="ECO:0007669"/>
    <property type="project" value="UniProtKB-KW"/>
</dbReference>
<keyword evidence="12" id="KW-1185">Reference proteome</keyword>
<dbReference type="InterPro" id="IPR027417">
    <property type="entry name" value="P-loop_NTPase"/>
</dbReference>
<reference evidence="11" key="1">
    <citation type="submission" date="2023-03" db="EMBL/GenBank/DDBJ databases">
        <authorList>
            <person name="Julca I."/>
        </authorList>
    </citation>
    <scope>NUCLEOTIDE SEQUENCE</scope>
</reference>
<dbReference type="InterPro" id="IPR044974">
    <property type="entry name" value="Disease_R_plants"/>
</dbReference>
<dbReference type="Proteomes" id="UP001161247">
    <property type="component" value="Chromosome 5"/>
</dbReference>
<keyword evidence="6" id="KW-0547">Nucleotide-binding</keyword>
<dbReference type="Pfam" id="PF23559">
    <property type="entry name" value="WHD_DRP"/>
    <property type="match status" value="1"/>
</dbReference>
<dbReference type="Gene3D" id="1.10.8.430">
    <property type="entry name" value="Helical domain of apoptotic protease-activating factors"/>
    <property type="match status" value="1"/>
</dbReference>
<dbReference type="InterPro" id="IPR002182">
    <property type="entry name" value="NB-ARC"/>
</dbReference>
<evidence type="ECO:0000256" key="6">
    <source>
        <dbReference type="ARBA" id="ARBA00022741"/>
    </source>
</evidence>
<evidence type="ECO:0000256" key="1">
    <source>
        <dbReference type="ARBA" id="ARBA00004496"/>
    </source>
</evidence>
<keyword evidence="3" id="KW-0963">Cytoplasm</keyword>
<evidence type="ECO:0000256" key="3">
    <source>
        <dbReference type="ARBA" id="ARBA00022490"/>
    </source>
</evidence>
<comment type="subcellular location">
    <subcellularLocation>
        <location evidence="1">Cytoplasm</location>
    </subcellularLocation>
</comment>
<dbReference type="Pfam" id="PF00931">
    <property type="entry name" value="NB-ARC"/>
    <property type="match status" value="1"/>
</dbReference>
<feature type="domain" description="Disease resistance protein winged helix" evidence="10">
    <location>
        <begin position="278"/>
        <end position="313"/>
    </location>
</feature>
<sequence length="362" mass="42476">MTSNWNGSQALEDDHHRTFFAEEADEVAELLTTGPENLEVIYILGMFGLGKTTLAKIAYNHPNVDYEYMIRAFVNVSQDYDGKEILLKILASFSQINEEVTNMGIRGLKKYIRKQLEGKKYMIALDDVWGLEDWDRLKDVFPNNNKRCRVMITTRHVEVAKYANPSNPEYVYTLYYLTLDESRELLRSRVFHKNHCPQKLQEFELEIVETCGGLPLAIEVMASIILNHPESIDWWKDVAKFVKHYIARDMSQTFEVVESMYNLLPNYLKPCFLYLGAFHEDLEIPVWKLVRLWISEGFIQQDGNSNLEDIAEKGKAAMENLFQHIHEYNFRSFLSGDPRLDHHRRLCFHNVNVLVYFQNNFR</sequence>
<comment type="similarity">
    <text evidence="2">Belongs to the disease resistance NB-LRR family.</text>
</comment>
<dbReference type="InterPro" id="IPR058922">
    <property type="entry name" value="WHD_DRP"/>
</dbReference>
<evidence type="ECO:0000256" key="2">
    <source>
        <dbReference type="ARBA" id="ARBA00008894"/>
    </source>
</evidence>
<evidence type="ECO:0000259" key="9">
    <source>
        <dbReference type="Pfam" id="PF00931"/>
    </source>
</evidence>
<feature type="domain" description="NB-ARC" evidence="9">
    <location>
        <begin position="23"/>
        <end position="195"/>
    </location>
</feature>
<dbReference type="AlphaFoldDB" id="A0AAV1DJC5"/>
<keyword evidence="5" id="KW-0677">Repeat</keyword>
<dbReference type="GO" id="GO:0098542">
    <property type="term" value="P:defense response to other organism"/>
    <property type="evidence" value="ECO:0007669"/>
    <property type="project" value="TreeGrafter"/>
</dbReference>
<dbReference type="InterPro" id="IPR036388">
    <property type="entry name" value="WH-like_DNA-bd_sf"/>
</dbReference>
<dbReference type="PANTHER" id="PTHR23155">
    <property type="entry name" value="DISEASE RESISTANCE PROTEIN RP"/>
    <property type="match status" value="1"/>
</dbReference>
<organism evidence="11 12">
    <name type="scientific">Oldenlandia corymbosa var. corymbosa</name>
    <dbReference type="NCBI Taxonomy" id="529605"/>
    <lineage>
        <taxon>Eukaryota</taxon>
        <taxon>Viridiplantae</taxon>
        <taxon>Streptophyta</taxon>
        <taxon>Embryophyta</taxon>
        <taxon>Tracheophyta</taxon>
        <taxon>Spermatophyta</taxon>
        <taxon>Magnoliopsida</taxon>
        <taxon>eudicotyledons</taxon>
        <taxon>Gunneridae</taxon>
        <taxon>Pentapetalae</taxon>
        <taxon>asterids</taxon>
        <taxon>lamiids</taxon>
        <taxon>Gentianales</taxon>
        <taxon>Rubiaceae</taxon>
        <taxon>Rubioideae</taxon>
        <taxon>Spermacoceae</taxon>
        <taxon>Hedyotis-Oldenlandia complex</taxon>
        <taxon>Oldenlandia</taxon>
    </lineage>
</organism>
<dbReference type="PANTHER" id="PTHR23155:SF1152">
    <property type="entry name" value="AAA+ ATPASE DOMAIN-CONTAINING PROTEIN"/>
    <property type="match status" value="1"/>
</dbReference>
<keyword evidence="7" id="KW-0611">Plant defense</keyword>
<evidence type="ECO:0000256" key="7">
    <source>
        <dbReference type="ARBA" id="ARBA00022821"/>
    </source>
</evidence>
<accession>A0AAV1DJC5</accession>
<dbReference type="EMBL" id="OX459122">
    <property type="protein sequence ID" value="CAI9107959.1"/>
    <property type="molecule type" value="Genomic_DNA"/>
</dbReference>
<dbReference type="GO" id="GO:0043531">
    <property type="term" value="F:ADP binding"/>
    <property type="evidence" value="ECO:0007669"/>
    <property type="project" value="InterPro"/>
</dbReference>
<protein>
    <submittedName>
        <fullName evidence="11">OLC1v1007455C1</fullName>
    </submittedName>
</protein>
<gene>
    <name evidence="11" type="ORF">OLC1_LOCUS16146</name>
</gene>
<dbReference type="Gene3D" id="1.10.10.10">
    <property type="entry name" value="Winged helix-like DNA-binding domain superfamily/Winged helix DNA-binding domain"/>
    <property type="match status" value="1"/>
</dbReference>
<dbReference type="GO" id="GO:0005737">
    <property type="term" value="C:cytoplasm"/>
    <property type="evidence" value="ECO:0007669"/>
    <property type="project" value="UniProtKB-SubCell"/>
</dbReference>
<evidence type="ECO:0000256" key="5">
    <source>
        <dbReference type="ARBA" id="ARBA00022737"/>
    </source>
</evidence>
<dbReference type="SUPFAM" id="SSF52540">
    <property type="entry name" value="P-loop containing nucleoside triphosphate hydrolases"/>
    <property type="match status" value="1"/>
</dbReference>
<evidence type="ECO:0000313" key="12">
    <source>
        <dbReference type="Proteomes" id="UP001161247"/>
    </source>
</evidence>
<evidence type="ECO:0000256" key="8">
    <source>
        <dbReference type="ARBA" id="ARBA00022840"/>
    </source>
</evidence>
<dbReference type="FunFam" id="3.40.50.300:FF:001091">
    <property type="entry name" value="Probable disease resistance protein At1g61300"/>
    <property type="match status" value="1"/>
</dbReference>
<evidence type="ECO:0000259" key="10">
    <source>
        <dbReference type="Pfam" id="PF23559"/>
    </source>
</evidence>
<keyword evidence="4" id="KW-0433">Leucine-rich repeat</keyword>
<evidence type="ECO:0000313" key="11">
    <source>
        <dbReference type="EMBL" id="CAI9107959.1"/>
    </source>
</evidence>
<evidence type="ECO:0000256" key="4">
    <source>
        <dbReference type="ARBA" id="ARBA00022614"/>
    </source>
</evidence>
<dbReference type="Gene3D" id="3.40.50.300">
    <property type="entry name" value="P-loop containing nucleotide triphosphate hydrolases"/>
    <property type="match status" value="1"/>
</dbReference>
<name>A0AAV1DJC5_OLDCO</name>
<dbReference type="InterPro" id="IPR042197">
    <property type="entry name" value="Apaf_helical"/>
</dbReference>
<keyword evidence="8" id="KW-0067">ATP-binding</keyword>
<proteinExistence type="inferred from homology"/>